<organism evidence="1 2">
    <name type="scientific">Vulcanibacillus modesticaldus</name>
    <dbReference type="NCBI Taxonomy" id="337097"/>
    <lineage>
        <taxon>Bacteria</taxon>
        <taxon>Bacillati</taxon>
        <taxon>Bacillota</taxon>
        <taxon>Bacilli</taxon>
        <taxon>Bacillales</taxon>
        <taxon>Bacillaceae</taxon>
        <taxon>Vulcanibacillus</taxon>
    </lineage>
</organism>
<accession>A0A1D2YUW9</accession>
<protein>
    <submittedName>
        <fullName evidence="1">Uncharacterized protein</fullName>
    </submittedName>
</protein>
<keyword evidence="2" id="KW-1185">Reference proteome</keyword>
<evidence type="ECO:0000313" key="1">
    <source>
        <dbReference type="EMBL" id="OEF99445.1"/>
    </source>
</evidence>
<dbReference type="OrthoDB" id="1739152at2"/>
<sequence>MKAYIIGVAMFVVFISFTIFQQDYNLYQEHLYNLKFVAEESAASAAQYIDVDNYAEGKIIFNRLEGIEAAEYLIIKQLKLDKNFMPLSNSYWHERIDYRINFFDESNSVFPFLYENSENNFVLTISNPTVVITINAGEPRYRLFNSLTDAIMIAVYEWKGR</sequence>
<evidence type="ECO:0000313" key="2">
    <source>
        <dbReference type="Proteomes" id="UP000243739"/>
    </source>
</evidence>
<dbReference type="STRING" id="337097.BHF71_09035"/>
<proteinExistence type="predicted"/>
<dbReference type="RefSeq" id="WP_069656678.1">
    <property type="nucleotide sequence ID" value="NZ_MIJF01000023.1"/>
</dbReference>
<name>A0A1D2YUW9_9BACI</name>
<comment type="caution">
    <text evidence="1">The sequence shown here is derived from an EMBL/GenBank/DDBJ whole genome shotgun (WGS) entry which is preliminary data.</text>
</comment>
<reference evidence="1 2" key="1">
    <citation type="submission" date="2016-09" db="EMBL/GenBank/DDBJ databases">
        <title>Draft genome sequence for the type strain of Vulcanibacillus modesticaldus BR, a strictly anaerobic, moderately thermophilic, and nitrate-reducing bacterium from deep sea-hydrothermal vents of the Mid-Atlantic Ridge.</title>
        <authorList>
            <person name="Abin C.A."/>
            <person name="Hollibaugh J.T."/>
        </authorList>
    </citation>
    <scope>NUCLEOTIDE SEQUENCE [LARGE SCALE GENOMIC DNA]</scope>
    <source>
        <strain evidence="1 2">BR</strain>
    </source>
</reference>
<gene>
    <name evidence="1" type="ORF">BHF71_09035</name>
</gene>
<dbReference type="AlphaFoldDB" id="A0A1D2YUW9"/>
<dbReference type="Proteomes" id="UP000243739">
    <property type="component" value="Unassembled WGS sequence"/>
</dbReference>
<dbReference type="EMBL" id="MIJF01000023">
    <property type="protein sequence ID" value="OEF99445.1"/>
    <property type="molecule type" value="Genomic_DNA"/>
</dbReference>